<dbReference type="AlphaFoldDB" id="A0A951UPK5"/>
<feature type="transmembrane region" description="Helical" evidence="1">
    <location>
        <begin position="98"/>
        <end position="115"/>
    </location>
</feature>
<feature type="transmembrane region" description="Helical" evidence="1">
    <location>
        <begin position="168"/>
        <end position="192"/>
    </location>
</feature>
<evidence type="ECO:0000256" key="1">
    <source>
        <dbReference type="SAM" id="Phobius"/>
    </source>
</evidence>
<feature type="transmembrane region" description="Helical" evidence="1">
    <location>
        <begin position="146"/>
        <end position="162"/>
    </location>
</feature>
<sequence>MSRKKIAVVCLLAIIAAAIILHIELWAYNTEGRKDIYYLWQDSRRLLAGENPYARILSGNLAENKKYPTYFPVFCLLSYLTHLLGLRDYPSWIYFWRYIFLIFNLGIGSLLFYIFYRQQRFVLAVFSACFWLFGRWTMYVTRVSQIDFIPIFFLLLSLFLLRRHKWTALLLFSLSLGVKQIAVFLVPIYLIWMWRSAEQDRAKTVLLAAAVIISIPLITSLPFLVWNAESFIKSILFSAVREGDDSFGSPSLFKDTVGLRLLPMLILTTLICVGVIRRQVGIYTSALLTLSVFVNFNAVLFTQYFCWIVPFVPLAVSDFLDRNSQDLPKPL</sequence>
<feature type="transmembrane region" description="Helical" evidence="1">
    <location>
        <begin position="257"/>
        <end position="276"/>
    </location>
</feature>
<dbReference type="Pfam" id="PF05208">
    <property type="entry name" value="ALG3"/>
    <property type="match status" value="1"/>
</dbReference>
<accession>A0A951UPK5</accession>
<keyword evidence="1" id="KW-1133">Transmembrane helix</keyword>
<dbReference type="GO" id="GO:0000030">
    <property type="term" value="F:mannosyltransferase activity"/>
    <property type="evidence" value="ECO:0007669"/>
    <property type="project" value="InterPro"/>
</dbReference>
<dbReference type="Proteomes" id="UP000757435">
    <property type="component" value="Unassembled WGS sequence"/>
</dbReference>
<feature type="transmembrane region" description="Helical" evidence="1">
    <location>
        <begin position="288"/>
        <end position="312"/>
    </location>
</feature>
<reference evidence="2" key="1">
    <citation type="submission" date="2021-05" db="EMBL/GenBank/DDBJ databases">
        <authorList>
            <person name="Pietrasiak N."/>
            <person name="Ward R."/>
            <person name="Stajich J.E."/>
            <person name="Kurbessoian T."/>
        </authorList>
    </citation>
    <scope>NUCLEOTIDE SEQUENCE</scope>
    <source>
        <strain evidence="2">UHER 2000/2452</strain>
    </source>
</reference>
<feature type="transmembrane region" description="Helical" evidence="1">
    <location>
        <begin position="121"/>
        <end position="139"/>
    </location>
</feature>
<feature type="transmembrane region" description="Helical" evidence="1">
    <location>
        <begin position="204"/>
        <end position="226"/>
    </location>
</feature>
<comment type="caution">
    <text evidence="2">The sequence shown here is derived from an EMBL/GenBank/DDBJ whole genome shotgun (WGS) entry which is preliminary data.</text>
</comment>
<dbReference type="EMBL" id="JAHHHD010000055">
    <property type="protein sequence ID" value="MBW4662061.1"/>
    <property type="molecule type" value="Genomic_DNA"/>
</dbReference>
<name>A0A951UPK5_9CYAN</name>
<protein>
    <recommendedName>
        <fullName evidence="4">DUF2029 domain-containing protein</fullName>
    </recommendedName>
</protein>
<evidence type="ECO:0008006" key="4">
    <source>
        <dbReference type="Google" id="ProtNLM"/>
    </source>
</evidence>
<keyword evidence="1" id="KW-0812">Transmembrane</keyword>
<feature type="transmembrane region" description="Helical" evidence="1">
    <location>
        <begin position="67"/>
        <end position="86"/>
    </location>
</feature>
<keyword evidence="1" id="KW-0472">Membrane</keyword>
<evidence type="ECO:0000313" key="2">
    <source>
        <dbReference type="EMBL" id="MBW4662061.1"/>
    </source>
</evidence>
<feature type="transmembrane region" description="Helical" evidence="1">
    <location>
        <begin position="7"/>
        <end position="28"/>
    </location>
</feature>
<evidence type="ECO:0000313" key="3">
    <source>
        <dbReference type="Proteomes" id="UP000757435"/>
    </source>
</evidence>
<reference evidence="2" key="2">
    <citation type="journal article" date="2022" name="Microbiol. Resour. Announc.">
        <title>Metagenome Sequencing to Explore Phylogenomics of Terrestrial Cyanobacteria.</title>
        <authorList>
            <person name="Ward R.D."/>
            <person name="Stajich J.E."/>
            <person name="Johansen J.R."/>
            <person name="Huntemann M."/>
            <person name="Clum A."/>
            <person name="Foster B."/>
            <person name="Foster B."/>
            <person name="Roux S."/>
            <person name="Palaniappan K."/>
            <person name="Varghese N."/>
            <person name="Mukherjee S."/>
            <person name="Reddy T.B.K."/>
            <person name="Daum C."/>
            <person name="Copeland A."/>
            <person name="Chen I.A."/>
            <person name="Ivanova N.N."/>
            <person name="Kyrpides N.C."/>
            <person name="Shapiro N."/>
            <person name="Eloe-Fadrosh E.A."/>
            <person name="Pietrasiak N."/>
        </authorList>
    </citation>
    <scope>NUCLEOTIDE SEQUENCE</scope>
    <source>
        <strain evidence="2">UHER 2000/2452</strain>
    </source>
</reference>
<dbReference type="InterPro" id="IPR007873">
    <property type="entry name" value="Glycosyltransferase_ALG3"/>
</dbReference>
<gene>
    <name evidence="2" type="ORF">KME15_25670</name>
</gene>
<proteinExistence type="predicted"/>
<organism evidence="2 3">
    <name type="scientific">Drouetiella hepatica Uher 2000/2452</name>
    <dbReference type="NCBI Taxonomy" id="904376"/>
    <lineage>
        <taxon>Bacteria</taxon>
        <taxon>Bacillati</taxon>
        <taxon>Cyanobacteriota</taxon>
        <taxon>Cyanophyceae</taxon>
        <taxon>Oculatellales</taxon>
        <taxon>Oculatellaceae</taxon>
        <taxon>Drouetiella</taxon>
    </lineage>
</organism>